<protein>
    <submittedName>
        <fullName evidence="2">Uncharacterized protein</fullName>
    </submittedName>
</protein>
<dbReference type="RefSeq" id="WP_129609484.1">
    <property type="nucleotide sequence ID" value="NZ_UWOC01000151.1"/>
</dbReference>
<reference evidence="3" key="1">
    <citation type="submission" date="2018-10" db="EMBL/GenBank/DDBJ databases">
        <authorList>
            <person name="Peiro R."/>
            <person name="Begona"/>
            <person name="Cbmso G."/>
            <person name="Lopez M."/>
            <person name="Gonzalez S."/>
            <person name="Sacristan E."/>
            <person name="Castillo E."/>
        </authorList>
    </citation>
    <scope>NUCLEOTIDE SEQUENCE [LARGE SCALE GENOMIC DNA]</scope>
</reference>
<feature type="region of interest" description="Disordered" evidence="1">
    <location>
        <begin position="49"/>
        <end position="94"/>
    </location>
</feature>
<evidence type="ECO:0000256" key="1">
    <source>
        <dbReference type="SAM" id="MobiDB-lite"/>
    </source>
</evidence>
<name>A0A3S4BX73_9BRAD</name>
<dbReference type="EMBL" id="UWOC01000151">
    <property type="protein sequence ID" value="VCU09656.1"/>
    <property type="molecule type" value="Genomic_DNA"/>
</dbReference>
<comment type="caution">
    <text evidence="2">The sequence shown here is derived from an EMBL/GenBank/DDBJ whole genome shotgun (WGS) entry which is preliminary data.</text>
</comment>
<organism evidence="2 3">
    <name type="scientific">Rhodoplanes serenus</name>
    <dbReference type="NCBI Taxonomy" id="200615"/>
    <lineage>
        <taxon>Bacteria</taxon>
        <taxon>Pseudomonadati</taxon>
        <taxon>Pseudomonadota</taxon>
        <taxon>Alphaproteobacteria</taxon>
        <taxon>Hyphomicrobiales</taxon>
        <taxon>Nitrobacteraceae</taxon>
        <taxon>Rhodoplanes</taxon>
    </lineage>
</organism>
<evidence type="ECO:0000313" key="3">
    <source>
        <dbReference type="Proteomes" id="UP000289200"/>
    </source>
</evidence>
<dbReference type="AlphaFoldDB" id="A0A3S4BX73"/>
<feature type="compositionally biased region" description="Low complexity" evidence="1">
    <location>
        <begin position="66"/>
        <end position="75"/>
    </location>
</feature>
<accession>A0A3S4BX73</accession>
<sequence length="94" mass="9880">MKMRAVDQLHISAVRPDVIAAGEEFEIEDGEGAKLASRGLARVIEVAEKAAPAPSNKSEPPPANKSEAAGAASAEHTQTQQADQPTRGKRGNKH</sequence>
<dbReference type="OrthoDB" id="8266148at2"/>
<dbReference type="Proteomes" id="UP000289200">
    <property type="component" value="Unassembled WGS sequence"/>
</dbReference>
<evidence type="ECO:0000313" key="2">
    <source>
        <dbReference type="EMBL" id="VCU09656.1"/>
    </source>
</evidence>
<keyword evidence="3" id="KW-1185">Reference proteome</keyword>
<proteinExistence type="predicted"/>
<gene>
    <name evidence="2" type="ORF">RHODGE_RHODGE_02825</name>
</gene>